<organism evidence="1 2">
    <name type="scientific">Novosphingobium panipatense</name>
    <dbReference type="NCBI Taxonomy" id="428991"/>
    <lineage>
        <taxon>Bacteria</taxon>
        <taxon>Pseudomonadati</taxon>
        <taxon>Pseudomonadota</taxon>
        <taxon>Alphaproteobacteria</taxon>
        <taxon>Sphingomonadales</taxon>
        <taxon>Sphingomonadaceae</taxon>
        <taxon>Novosphingobium</taxon>
    </lineage>
</organism>
<dbReference type="Proteomes" id="UP001157910">
    <property type="component" value="Unassembled WGS sequence"/>
</dbReference>
<evidence type="ECO:0000313" key="2">
    <source>
        <dbReference type="Proteomes" id="UP001157910"/>
    </source>
</evidence>
<evidence type="ECO:0000313" key="1">
    <source>
        <dbReference type="EMBL" id="SMP69284.1"/>
    </source>
</evidence>
<accession>A0ABY1QFL8</accession>
<sequence length="151" mass="16149">MPEHTFDSMTPRFALPLLYSGQAQKEIFVNESLLLADTLLHCTVRGEIAAPPENCEDGETWLVAPAATGAWSGRDGAIAMKNGHSWTFITPRDGLRVLDLTRGATLLYLGHWRKASVPVEPLGGTSVDGEARTAINDLVAALQALGILPSA</sequence>
<dbReference type="RefSeq" id="WP_283406088.1">
    <property type="nucleotide sequence ID" value="NZ_FXUI01000005.1"/>
</dbReference>
<dbReference type="InterPro" id="IPR021251">
    <property type="entry name" value="DUF2793"/>
</dbReference>
<comment type="caution">
    <text evidence="1">The sequence shown here is derived from an EMBL/GenBank/DDBJ whole genome shotgun (WGS) entry which is preliminary data.</text>
</comment>
<name>A0ABY1QFL8_9SPHN</name>
<dbReference type="EMBL" id="FXUI01000005">
    <property type="protein sequence ID" value="SMP69284.1"/>
    <property type="molecule type" value="Genomic_DNA"/>
</dbReference>
<keyword evidence="2" id="KW-1185">Reference proteome</keyword>
<protein>
    <recommendedName>
        <fullName evidence="3">DUF2793 domain-containing protein</fullName>
    </recommendedName>
</protein>
<dbReference type="Pfam" id="PF10983">
    <property type="entry name" value="DUF2793"/>
    <property type="match status" value="1"/>
</dbReference>
<proteinExistence type="predicted"/>
<gene>
    <name evidence="1" type="ORF">SAMN06296065_10575</name>
</gene>
<evidence type="ECO:0008006" key="3">
    <source>
        <dbReference type="Google" id="ProtNLM"/>
    </source>
</evidence>
<reference evidence="1 2" key="1">
    <citation type="submission" date="2017-05" db="EMBL/GenBank/DDBJ databases">
        <authorList>
            <person name="Varghese N."/>
            <person name="Submissions S."/>
        </authorList>
    </citation>
    <scope>NUCLEOTIDE SEQUENCE [LARGE SCALE GENOMIC DNA]</scope>
    <source>
        <strain evidence="1 2">SM16</strain>
    </source>
</reference>